<evidence type="ECO:0000256" key="1">
    <source>
        <dbReference type="SAM" id="MobiDB-lite"/>
    </source>
</evidence>
<sequence>MSEPAQTPALGSPAVGSAPTPMTAQTPTSAASPAPPHGPDASQLSYTTVSFNPPAVGLPGRSPGVRGRPRKRPDQRMAAQPMPIPVLPATTSTDGSRRKRQAEQMHPQMQQQQHPQQDAQQNLQHHQHSHQPPPPAEPEPPFKRARYQAPIDFSQLPDLPPYMTMKPDICKPTYTNVTSGGPSEFSYDMRVLVLTSTNQIDVWTDQVEAMARACGCHRELTTRFGFFPTNGTVEAFICQSRFMSCWRILTETISPPVWAYMRALGYNKIPVFKGADGVQWQPAPVDAYYYALQAAQRITIPGTAQQSRSEVMAMVEEVRLAKVEDYRSDKDFKKGHAWLKTILDNLIKMGDRQVCESMYDGNPDWAPNWPDEPPEELPWVLRGEPLSSKSKKKWPNWRHRHKARENEIQARKEAEAHARAELAAVTAKYQQPGQAQQYQYHPDAPPHLFQQSPIMRSDPSMSAHPGTQPPDEDYRAQELEDGDGESDS</sequence>
<feature type="compositionally biased region" description="Acidic residues" evidence="1">
    <location>
        <begin position="479"/>
        <end position="488"/>
    </location>
</feature>
<dbReference type="AlphaFoldDB" id="A0AAE0KKI6"/>
<accession>A0AAE0KKI6</accession>
<proteinExistence type="predicted"/>
<reference evidence="2" key="2">
    <citation type="submission" date="2023-06" db="EMBL/GenBank/DDBJ databases">
        <authorList>
            <consortium name="Lawrence Berkeley National Laboratory"/>
            <person name="Haridas S."/>
            <person name="Hensen N."/>
            <person name="Bonometti L."/>
            <person name="Westerberg I."/>
            <person name="Brannstrom I.O."/>
            <person name="Guillou S."/>
            <person name="Cros-Aarteil S."/>
            <person name="Calhoun S."/>
            <person name="Kuo A."/>
            <person name="Mondo S."/>
            <person name="Pangilinan J."/>
            <person name="Riley R."/>
            <person name="LaButti K."/>
            <person name="Andreopoulos B."/>
            <person name="Lipzen A."/>
            <person name="Chen C."/>
            <person name="Yanf M."/>
            <person name="Daum C."/>
            <person name="Ng V."/>
            <person name="Clum A."/>
            <person name="Steindorff A."/>
            <person name="Ohm R."/>
            <person name="Martin F."/>
            <person name="Silar P."/>
            <person name="Natvig D."/>
            <person name="Lalanne C."/>
            <person name="Gautier V."/>
            <person name="Ament-velasquez S.L."/>
            <person name="Kruys A."/>
            <person name="Hutchinson M.I."/>
            <person name="Powell A.J."/>
            <person name="Barry K."/>
            <person name="Miller A.N."/>
            <person name="Grigoriev I.V."/>
            <person name="Debuchy R."/>
            <person name="Gladieux P."/>
            <person name="Thoren M.H."/>
            <person name="Johannesson H."/>
        </authorList>
    </citation>
    <scope>NUCLEOTIDE SEQUENCE</scope>
    <source>
        <strain evidence="2">CBS 232.78</strain>
    </source>
</reference>
<feature type="region of interest" description="Disordered" evidence="1">
    <location>
        <begin position="1"/>
        <end position="143"/>
    </location>
</feature>
<dbReference type="EMBL" id="JAULSW010000006">
    <property type="protein sequence ID" value="KAK3378369.1"/>
    <property type="molecule type" value="Genomic_DNA"/>
</dbReference>
<comment type="caution">
    <text evidence="2">The sequence shown here is derived from an EMBL/GenBank/DDBJ whole genome shotgun (WGS) entry which is preliminary data.</text>
</comment>
<feature type="compositionally biased region" description="Low complexity" evidence="1">
    <location>
        <begin position="429"/>
        <end position="440"/>
    </location>
</feature>
<protein>
    <submittedName>
        <fullName evidence="2">Uncharacterized protein</fullName>
    </submittedName>
</protein>
<feature type="compositionally biased region" description="Low complexity" evidence="1">
    <location>
        <begin position="57"/>
        <end position="66"/>
    </location>
</feature>
<organism evidence="2 3">
    <name type="scientific">Podospora didyma</name>
    <dbReference type="NCBI Taxonomy" id="330526"/>
    <lineage>
        <taxon>Eukaryota</taxon>
        <taxon>Fungi</taxon>
        <taxon>Dikarya</taxon>
        <taxon>Ascomycota</taxon>
        <taxon>Pezizomycotina</taxon>
        <taxon>Sordariomycetes</taxon>
        <taxon>Sordariomycetidae</taxon>
        <taxon>Sordariales</taxon>
        <taxon>Podosporaceae</taxon>
        <taxon>Podospora</taxon>
    </lineage>
</organism>
<evidence type="ECO:0000313" key="3">
    <source>
        <dbReference type="Proteomes" id="UP001285441"/>
    </source>
</evidence>
<evidence type="ECO:0000313" key="2">
    <source>
        <dbReference type="EMBL" id="KAK3378369.1"/>
    </source>
</evidence>
<feature type="compositionally biased region" description="Low complexity" evidence="1">
    <location>
        <begin position="17"/>
        <end position="32"/>
    </location>
</feature>
<dbReference type="Proteomes" id="UP001285441">
    <property type="component" value="Unassembled WGS sequence"/>
</dbReference>
<name>A0AAE0KKI6_9PEZI</name>
<gene>
    <name evidence="2" type="ORF">B0H63DRAFT_245755</name>
</gene>
<keyword evidence="3" id="KW-1185">Reference proteome</keyword>
<feature type="region of interest" description="Disordered" evidence="1">
    <location>
        <begin position="429"/>
        <end position="488"/>
    </location>
</feature>
<reference evidence="2" key="1">
    <citation type="journal article" date="2023" name="Mol. Phylogenet. Evol.">
        <title>Genome-scale phylogeny and comparative genomics of the fungal order Sordariales.</title>
        <authorList>
            <person name="Hensen N."/>
            <person name="Bonometti L."/>
            <person name="Westerberg I."/>
            <person name="Brannstrom I.O."/>
            <person name="Guillou S."/>
            <person name="Cros-Aarteil S."/>
            <person name="Calhoun S."/>
            <person name="Haridas S."/>
            <person name="Kuo A."/>
            <person name="Mondo S."/>
            <person name="Pangilinan J."/>
            <person name="Riley R."/>
            <person name="LaButti K."/>
            <person name="Andreopoulos B."/>
            <person name="Lipzen A."/>
            <person name="Chen C."/>
            <person name="Yan M."/>
            <person name="Daum C."/>
            <person name="Ng V."/>
            <person name="Clum A."/>
            <person name="Steindorff A."/>
            <person name="Ohm R.A."/>
            <person name="Martin F."/>
            <person name="Silar P."/>
            <person name="Natvig D.O."/>
            <person name="Lalanne C."/>
            <person name="Gautier V."/>
            <person name="Ament-Velasquez S.L."/>
            <person name="Kruys A."/>
            <person name="Hutchinson M.I."/>
            <person name="Powell A.J."/>
            <person name="Barry K."/>
            <person name="Miller A.N."/>
            <person name="Grigoriev I.V."/>
            <person name="Debuchy R."/>
            <person name="Gladieux P."/>
            <person name="Hiltunen Thoren M."/>
            <person name="Johannesson H."/>
        </authorList>
    </citation>
    <scope>NUCLEOTIDE SEQUENCE</scope>
    <source>
        <strain evidence="2">CBS 232.78</strain>
    </source>
</reference>
<feature type="compositionally biased region" description="Low complexity" evidence="1">
    <location>
        <begin position="104"/>
        <end position="124"/>
    </location>
</feature>